<dbReference type="EMBL" id="KM972226">
    <property type="protein sequence ID" value="AKE79200.1"/>
    <property type="molecule type" value="Genomic_DNA"/>
</dbReference>
<name>A0A0F6S2F3_STRSU</name>
<dbReference type="AlphaFoldDB" id="A0A0F6S2F3"/>
<proteinExistence type="predicted"/>
<organism evidence="4">
    <name type="scientific">Streptococcus suis</name>
    <dbReference type="NCBI Taxonomy" id="1307"/>
    <lineage>
        <taxon>Bacteria</taxon>
        <taxon>Bacillati</taxon>
        <taxon>Bacillota</taxon>
        <taxon>Bacilli</taxon>
        <taxon>Lactobacillales</taxon>
        <taxon>Streptococcaceae</taxon>
        <taxon>Streptococcus</taxon>
    </lineage>
</organism>
<feature type="domain" description="Glycosyl transferase family 1" evidence="1">
    <location>
        <begin position="205"/>
        <end position="366"/>
    </location>
</feature>
<dbReference type="Gene3D" id="3.40.50.2000">
    <property type="entry name" value="Glycogen Phosphorylase B"/>
    <property type="match status" value="2"/>
</dbReference>
<dbReference type="EMBL" id="KM972245">
    <property type="protein sequence ID" value="AKE79662.1"/>
    <property type="molecule type" value="Genomic_DNA"/>
</dbReference>
<dbReference type="InterPro" id="IPR001296">
    <property type="entry name" value="Glyco_trans_1"/>
</dbReference>
<keyword evidence="4" id="KW-0167">Capsid protein</keyword>
<dbReference type="PANTHER" id="PTHR12526:SF634">
    <property type="entry name" value="BLL3361 PROTEIN"/>
    <property type="match status" value="1"/>
</dbReference>
<dbReference type="Pfam" id="PF00534">
    <property type="entry name" value="Glycos_transf_1"/>
    <property type="match status" value="1"/>
</dbReference>
<dbReference type="RefSeq" id="WP_099831312.1">
    <property type="nucleotide sequence ID" value="NZ_JAIMDT010000001.1"/>
</dbReference>
<dbReference type="EMBL" id="KM972244">
    <property type="protein sequence ID" value="AKE79637.1"/>
    <property type="molecule type" value="Genomic_DNA"/>
</dbReference>
<keyword evidence="4" id="KW-0946">Virion</keyword>
<sequence>MKICIISVGVVGLPVPAVRGGAVENLIENYIRFNETEAQDEITVISCDNLEARVDAKQYQFSKFIFLDTSSIKYSITKFIRGGINKCSPFYIGNAFLSQLPDLSGFDTVVVENRPEYGHYIRKKFKGNLILHLHNDLLADNPYVADYSVYDKIISVSDFIAKKSETLQLNVPITTVYNGIDTNRFIHEYSSEELSLLQKDLSVLPDDFVISFFGRINKQKGIMELLKAFLALPDDSNIKLLVVGSSVFGKTELDEFTREIQTLAAQASERVIFTGYIDYRDIPKYHQISDCIVIPSIWDEPAGLTVCEALLSAKNLITTNTGGIPEIVEGSEAVVVASDVNIVENLKSALLHVYLKGKCHSIIEANRARGLYFSINRYGKDFRSALVPKRKE</sequence>
<gene>
    <name evidence="4" type="primary">cpsP</name>
    <name evidence="2" type="ORF">YS104.seq-orf00017</name>
    <name evidence="3" type="ORF">YS122.seq-orf00017</name>
    <name evidence="4" type="ORF">YS145.seq-orf00017</name>
    <name evidence="5" type="ORF">YS146.seq-orf00017</name>
    <name evidence="6" type="ORF">YS159.seq-orf00017</name>
    <name evidence="7" type="ORF">YS87.seq-orf00017</name>
</gene>
<reference evidence="4" key="1">
    <citation type="journal article" date="2015" name="Appl. Environ. Microbiol.">
        <title>Eight Novel Capsular Polysaccharide Synthesis Gene Loci Identified in Nontypeable Streptococcus suis Isolates.</title>
        <authorList>
            <person name="Zheng H."/>
            <person name="Ji S."/>
            <person name="Liu Z."/>
            <person name="Lan R."/>
            <person name="Huang Y."/>
            <person name="Bai X."/>
            <person name="Gottschalk M."/>
            <person name="Xu J."/>
        </authorList>
    </citation>
    <scope>NUCLEOTIDE SEQUENCE</scope>
    <source>
        <strain evidence="2">YS104_seq</strain>
        <strain evidence="3">YS122_seq</strain>
        <strain evidence="4">YS145_seq</strain>
        <strain evidence="5">YS146_seq</strain>
        <strain evidence="6">YS159_seq</strain>
        <strain evidence="7">YS87_seq</strain>
    </source>
</reference>
<dbReference type="CDD" id="cd03801">
    <property type="entry name" value="GT4_PimA-like"/>
    <property type="match status" value="1"/>
</dbReference>
<evidence type="ECO:0000313" key="3">
    <source>
        <dbReference type="EMBL" id="AKE79417.1"/>
    </source>
</evidence>
<evidence type="ECO:0000313" key="5">
    <source>
        <dbReference type="EMBL" id="AKE79662.1"/>
    </source>
</evidence>
<evidence type="ECO:0000313" key="4">
    <source>
        <dbReference type="EMBL" id="AKE79637.1"/>
    </source>
</evidence>
<evidence type="ECO:0000313" key="2">
    <source>
        <dbReference type="EMBL" id="AKE79200.1"/>
    </source>
</evidence>
<dbReference type="SUPFAM" id="SSF53756">
    <property type="entry name" value="UDP-Glycosyltransferase/glycogen phosphorylase"/>
    <property type="match status" value="1"/>
</dbReference>
<protein>
    <submittedName>
        <fullName evidence="2">Glycosyltransferase</fullName>
    </submittedName>
    <submittedName>
        <fullName evidence="4">Spore coat protein</fullName>
    </submittedName>
</protein>
<accession>A0A0F6S2F3</accession>
<dbReference type="GO" id="GO:0016757">
    <property type="term" value="F:glycosyltransferase activity"/>
    <property type="evidence" value="ECO:0007669"/>
    <property type="project" value="InterPro"/>
</dbReference>
<keyword evidence="2" id="KW-0808">Transferase</keyword>
<evidence type="ECO:0000313" key="6">
    <source>
        <dbReference type="EMBL" id="AKE79783.1"/>
    </source>
</evidence>
<dbReference type="PANTHER" id="PTHR12526">
    <property type="entry name" value="GLYCOSYLTRANSFERASE"/>
    <property type="match status" value="1"/>
</dbReference>
<evidence type="ECO:0000259" key="1">
    <source>
        <dbReference type="Pfam" id="PF00534"/>
    </source>
</evidence>
<dbReference type="EMBL" id="KM972289">
    <property type="protein sequence ID" value="AKE80614.1"/>
    <property type="molecule type" value="Genomic_DNA"/>
</dbReference>
<dbReference type="EMBL" id="KM972235">
    <property type="protein sequence ID" value="AKE79417.1"/>
    <property type="molecule type" value="Genomic_DNA"/>
</dbReference>
<evidence type="ECO:0000313" key="7">
    <source>
        <dbReference type="EMBL" id="AKE80614.1"/>
    </source>
</evidence>
<dbReference type="EMBL" id="KM972251">
    <property type="protein sequence ID" value="AKE79783.1"/>
    <property type="molecule type" value="Genomic_DNA"/>
</dbReference>